<dbReference type="RefSeq" id="WP_264499440.1">
    <property type="nucleotide sequence ID" value="NZ_JAPDDS010000001.1"/>
</dbReference>
<organism evidence="2 3">
    <name type="scientific">Luteolibacter flavescens</name>
    <dbReference type="NCBI Taxonomy" id="1859460"/>
    <lineage>
        <taxon>Bacteria</taxon>
        <taxon>Pseudomonadati</taxon>
        <taxon>Verrucomicrobiota</taxon>
        <taxon>Verrucomicrobiia</taxon>
        <taxon>Verrucomicrobiales</taxon>
        <taxon>Verrucomicrobiaceae</taxon>
        <taxon>Luteolibacter</taxon>
    </lineage>
</organism>
<feature type="transmembrane region" description="Helical" evidence="1">
    <location>
        <begin position="74"/>
        <end position="96"/>
    </location>
</feature>
<gene>
    <name evidence="2" type="ORF">OKA04_01990</name>
</gene>
<feature type="transmembrane region" description="Helical" evidence="1">
    <location>
        <begin position="108"/>
        <end position="133"/>
    </location>
</feature>
<proteinExistence type="predicted"/>
<feature type="transmembrane region" description="Helical" evidence="1">
    <location>
        <begin position="161"/>
        <end position="187"/>
    </location>
</feature>
<feature type="transmembrane region" description="Helical" evidence="1">
    <location>
        <begin position="43"/>
        <end position="62"/>
    </location>
</feature>
<comment type="caution">
    <text evidence="2">The sequence shown here is derived from an EMBL/GenBank/DDBJ whole genome shotgun (WGS) entry which is preliminary data.</text>
</comment>
<evidence type="ECO:0000313" key="3">
    <source>
        <dbReference type="Proteomes" id="UP001207930"/>
    </source>
</evidence>
<name>A0ABT3FKG0_9BACT</name>
<reference evidence="2 3" key="1">
    <citation type="submission" date="2022-10" db="EMBL/GenBank/DDBJ databases">
        <title>Luteolibacter flavescens strain MCCC 1K03193, whole genome shotgun sequencing project.</title>
        <authorList>
            <person name="Zhao G."/>
            <person name="Shen L."/>
        </authorList>
    </citation>
    <scope>NUCLEOTIDE SEQUENCE [LARGE SCALE GENOMIC DNA]</scope>
    <source>
        <strain evidence="2 3">MCCC 1K03193</strain>
    </source>
</reference>
<keyword evidence="1" id="KW-1133">Transmembrane helix</keyword>
<accession>A0ABT3FKG0</accession>
<dbReference type="Proteomes" id="UP001207930">
    <property type="component" value="Unassembled WGS sequence"/>
</dbReference>
<dbReference type="EMBL" id="JAPDDS010000001">
    <property type="protein sequence ID" value="MCW1883480.1"/>
    <property type="molecule type" value="Genomic_DNA"/>
</dbReference>
<sequence length="188" mass="20319">MSDNPYQAPVVEDISALAVPSAGLEVIRVAHIKHEASIRAVGYLYLIGALMNVFFLVVLLAGNETLAARENASTYWPLAGAFVTLAIICFTAGIGLRRLRPWSKIPAAVIAAISFVYAPIGTLIGICILYLIFCTKGRMVLSPAYADIVVQTPHIRGRSPVWIWIILLVLVLIIFSGAFPIWVMAAVG</sequence>
<evidence type="ECO:0000256" key="1">
    <source>
        <dbReference type="SAM" id="Phobius"/>
    </source>
</evidence>
<evidence type="ECO:0008006" key="4">
    <source>
        <dbReference type="Google" id="ProtNLM"/>
    </source>
</evidence>
<keyword evidence="1" id="KW-0472">Membrane</keyword>
<keyword evidence="3" id="KW-1185">Reference proteome</keyword>
<evidence type="ECO:0000313" key="2">
    <source>
        <dbReference type="EMBL" id="MCW1883480.1"/>
    </source>
</evidence>
<keyword evidence="1" id="KW-0812">Transmembrane</keyword>
<protein>
    <recommendedName>
        <fullName evidence="4">Yip1 domain-containing protein</fullName>
    </recommendedName>
</protein>